<keyword evidence="2" id="KW-1185">Reference proteome</keyword>
<dbReference type="InterPro" id="IPR049840">
    <property type="entry name" value="DVU0524-like"/>
</dbReference>
<protein>
    <submittedName>
        <fullName evidence="1">Uncharacterized protein</fullName>
    </submittedName>
</protein>
<dbReference type="EMBL" id="MAGO01000006">
    <property type="protein sequence ID" value="OCC15264.1"/>
    <property type="molecule type" value="Genomic_DNA"/>
</dbReference>
<comment type="caution">
    <text evidence="1">The sequence shown here is derived from an EMBL/GenBank/DDBJ whole genome shotgun (WGS) entry which is preliminary data.</text>
</comment>
<dbReference type="Proteomes" id="UP000093080">
    <property type="component" value="Unassembled WGS sequence"/>
</dbReference>
<proteinExistence type="predicted"/>
<sequence length="141" mass="15626">MVTMNVSPYQIQNVIRAYGQRIGKKGLIRLESDNSRYSPDVVNISSEAKQKLITQKVATDIIAKVKGKEVTDSRLGAYLAEKVSEELGGNLEIAGSLEGKKGLRFRVIDPQKGEILKELSSKDAEDLIMRIYSKIEKIGSE</sequence>
<name>A0A1B9F602_9BACT</name>
<gene>
    <name evidence="1" type="ORF">DBT_1387</name>
</gene>
<evidence type="ECO:0000313" key="2">
    <source>
        <dbReference type="Proteomes" id="UP000093080"/>
    </source>
</evidence>
<dbReference type="NCBIfam" id="NF041863">
    <property type="entry name" value="DVU0524_fam"/>
    <property type="match status" value="1"/>
</dbReference>
<reference evidence="1 2" key="1">
    <citation type="submission" date="2016-06" db="EMBL/GenBank/DDBJ databases">
        <title>Respiratory ammonification of nitrate coupled to the oxidation of elemental sulfur in deep-sea autotrophic thermophilic bacteria.</title>
        <authorList>
            <person name="Slobodkina G.B."/>
            <person name="Mardanov A.V."/>
            <person name="Ravin N.V."/>
            <person name="Frolova A.A."/>
            <person name="Viryasiv M.B."/>
            <person name="Chernyh N.A."/>
            <person name="Bonch-Osmolovskaya E.A."/>
            <person name="Slobodkin A.I."/>
        </authorList>
    </citation>
    <scope>NUCLEOTIDE SEQUENCE [LARGE SCALE GENOMIC DNA]</scope>
    <source>
        <strain evidence="1 2">S69</strain>
    </source>
</reference>
<evidence type="ECO:0000313" key="1">
    <source>
        <dbReference type="EMBL" id="OCC15264.1"/>
    </source>
</evidence>
<organism evidence="1 2">
    <name type="scientific">Dissulfuribacter thermophilus</name>
    <dbReference type="NCBI Taxonomy" id="1156395"/>
    <lineage>
        <taxon>Bacteria</taxon>
        <taxon>Pseudomonadati</taxon>
        <taxon>Thermodesulfobacteriota</taxon>
        <taxon>Dissulfuribacteria</taxon>
        <taxon>Dissulfuribacterales</taxon>
        <taxon>Dissulfuribacteraceae</taxon>
        <taxon>Dissulfuribacter</taxon>
    </lineage>
</organism>
<dbReference type="AlphaFoldDB" id="A0A1B9F602"/>
<accession>A0A1B9F602</accession>